<dbReference type="PANTHER" id="PTHR22945:SF90">
    <property type="entry name" value="G_PROTEIN_RECEP_F1_2 DOMAIN-CONTAINING PROTEIN"/>
    <property type="match status" value="1"/>
</dbReference>
<accession>A0AA36GTS5</accession>
<dbReference type="InterPro" id="IPR019421">
    <property type="entry name" value="7TM_GPCR_serpentine_rcpt_Srd"/>
</dbReference>
<evidence type="ECO:0000256" key="1">
    <source>
        <dbReference type="ARBA" id="ARBA00004141"/>
    </source>
</evidence>
<dbReference type="Proteomes" id="UP001176961">
    <property type="component" value="Unassembled WGS sequence"/>
</dbReference>
<dbReference type="EMBL" id="CATQJL010000223">
    <property type="protein sequence ID" value="CAJ0598016.1"/>
    <property type="molecule type" value="Genomic_DNA"/>
</dbReference>
<comment type="subcellular location">
    <subcellularLocation>
        <location evidence="1">Membrane</location>
        <topology evidence="1">Multi-pass membrane protein</topology>
    </subcellularLocation>
</comment>
<keyword evidence="8" id="KW-1185">Reference proteome</keyword>
<keyword evidence="5 6" id="KW-0472">Membrane</keyword>
<dbReference type="GO" id="GO:0016020">
    <property type="term" value="C:membrane"/>
    <property type="evidence" value="ECO:0007669"/>
    <property type="project" value="UniProtKB-SubCell"/>
</dbReference>
<evidence type="ECO:0000256" key="4">
    <source>
        <dbReference type="ARBA" id="ARBA00022989"/>
    </source>
</evidence>
<dbReference type="PANTHER" id="PTHR22945">
    <property type="entry name" value="SERPENTINE RECEPTOR, CLASS D DELTA"/>
    <property type="match status" value="1"/>
</dbReference>
<evidence type="ECO:0008006" key="9">
    <source>
        <dbReference type="Google" id="ProtNLM"/>
    </source>
</evidence>
<comment type="caution">
    <text evidence="7">The sequence shown here is derived from an EMBL/GenBank/DDBJ whole genome shotgun (WGS) entry which is preliminary data.</text>
</comment>
<reference evidence="7" key="1">
    <citation type="submission" date="2023-07" db="EMBL/GenBank/DDBJ databases">
        <authorList>
            <consortium name="CYATHOMIX"/>
        </authorList>
    </citation>
    <scope>NUCLEOTIDE SEQUENCE</scope>
    <source>
        <strain evidence="7">N/A</strain>
    </source>
</reference>
<dbReference type="InterPro" id="IPR050920">
    <property type="entry name" value="Nematode_rcpt-like_delta"/>
</dbReference>
<keyword evidence="4 6" id="KW-1133">Transmembrane helix</keyword>
<evidence type="ECO:0000256" key="3">
    <source>
        <dbReference type="ARBA" id="ARBA00022692"/>
    </source>
</evidence>
<evidence type="ECO:0000313" key="8">
    <source>
        <dbReference type="Proteomes" id="UP001176961"/>
    </source>
</evidence>
<feature type="transmembrane region" description="Helical" evidence="6">
    <location>
        <begin position="113"/>
        <end position="136"/>
    </location>
</feature>
<keyword evidence="3 6" id="KW-0812">Transmembrane</keyword>
<dbReference type="Pfam" id="PF10317">
    <property type="entry name" value="7TM_GPCR_Srd"/>
    <property type="match status" value="1"/>
</dbReference>
<sequence>MDTTEKARQKLIELSSYTDLTNACVTSSNILEWKSLYVALHLTVPVLPVFIAILIIRRRIVVKLLSESTISEKTRHMHSQLLKALSFHACLALSYLITLIIYGIGYVTTNFPLLQYSFTFSALVPVLSPLLSLYFIKPYWDHISRIWKSKDIAVSSITVSARDVVHNYF</sequence>
<proteinExistence type="inferred from homology"/>
<name>A0AA36GTS5_CYLNA</name>
<evidence type="ECO:0000256" key="2">
    <source>
        <dbReference type="ARBA" id="ARBA00009166"/>
    </source>
</evidence>
<evidence type="ECO:0000256" key="5">
    <source>
        <dbReference type="ARBA" id="ARBA00023136"/>
    </source>
</evidence>
<evidence type="ECO:0000256" key="6">
    <source>
        <dbReference type="SAM" id="Phobius"/>
    </source>
</evidence>
<gene>
    <name evidence="7" type="ORF">CYNAS_LOCUS9999</name>
</gene>
<dbReference type="AlphaFoldDB" id="A0AA36GTS5"/>
<organism evidence="7 8">
    <name type="scientific">Cylicocyclus nassatus</name>
    <name type="common">Nematode worm</name>
    <dbReference type="NCBI Taxonomy" id="53992"/>
    <lineage>
        <taxon>Eukaryota</taxon>
        <taxon>Metazoa</taxon>
        <taxon>Ecdysozoa</taxon>
        <taxon>Nematoda</taxon>
        <taxon>Chromadorea</taxon>
        <taxon>Rhabditida</taxon>
        <taxon>Rhabditina</taxon>
        <taxon>Rhabditomorpha</taxon>
        <taxon>Strongyloidea</taxon>
        <taxon>Strongylidae</taxon>
        <taxon>Cylicocyclus</taxon>
    </lineage>
</organism>
<protein>
    <recommendedName>
        <fullName evidence="9">G protein-coupled receptor</fullName>
    </recommendedName>
</protein>
<dbReference type="SUPFAM" id="SSF81321">
    <property type="entry name" value="Family A G protein-coupled receptor-like"/>
    <property type="match status" value="1"/>
</dbReference>
<feature type="transmembrane region" description="Helical" evidence="6">
    <location>
        <begin position="36"/>
        <end position="56"/>
    </location>
</feature>
<feature type="transmembrane region" description="Helical" evidence="6">
    <location>
        <begin position="85"/>
        <end position="107"/>
    </location>
</feature>
<evidence type="ECO:0000313" key="7">
    <source>
        <dbReference type="EMBL" id="CAJ0598016.1"/>
    </source>
</evidence>
<comment type="similarity">
    <text evidence="2">Belongs to the nematode receptor-like protein srd family.</text>
</comment>